<feature type="non-terminal residue" evidence="2">
    <location>
        <position position="1"/>
    </location>
</feature>
<gene>
    <name evidence="2" type="ORF">METZ01_LOCUS279769</name>
</gene>
<keyword evidence="1" id="KW-0812">Transmembrane</keyword>
<accession>A0A382KTL9</accession>
<sequence length="48" mass="5516">DLRPVMVWPQTHLPLLVQSLLVIRLTPMHQSMLIQMLGIVGLKLRILC</sequence>
<keyword evidence="1" id="KW-1133">Transmembrane helix</keyword>
<evidence type="ECO:0000313" key="2">
    <source>
        <dbReference type="EMBL" id="SVC26915.1"/>
    </source>
</evidence>
<dbReference type="EMBL" id="UINC01082287">
    <property type="protein sequence ID" value="SVC26915.1"/>
    <property type="molecule type" value="Genomic_DNA"/>
</dbReference>
<protein>
    <submittedName>
        <fullName evidence="2">Uncharacterized protein</fullName>
    </submittedName>
</protein>
<proteinExistence type="predicted"/>
<evidence type="ECO:0000256" key="1">
    <source>
        <dbReference type="SAM" id="Phobius"/>
    </source>
</evidence>
<dbReference type="AlphaFoldDB" id="A0A382KTL9"/>
<feature type="non-terminal residue" evidence="2">
    <location>
        <position position="48"/>
    </location>
</feature>
<keyword evidence="1" id="KW-0472">Membrane</keyword>
<reference evidence="2" key="1">
    <citation type="submission" date="2018-05" db="EMBL/GenBank/DDBJ databases">
        <authorList>
            <person name="Lanie J.A."/>
            <person name="Ng W.-L."/>
            <person name="Kazmierczak K.M."/>
            <person name="Andrzejewski T.M."/>
            <person name="Davidsen T.M."/>
            <person name="Wayne K.J."/>
            <person name="Tettelin H."/>
            <person name="Glass J.I."/>
            <person name="Rusch D."/>
            <person name="Podicherti R."/>
            <person name="Tsui H.-C.T."/>
            <person name="Winkler M.E."/>
        </authorList>
    </citation>
    <scope>NUCLEOTIDE SEQUENCE</scope>
</reference>
<feature type="transmembrane region" description="Helical" evidence="1">
    <location>
        <begin position="20"/>
        <end position="42"/>
    </location>
</feature>
<organism evidence="2">
    <name type="scientific">marine metagenome</name>
    <dbReference type="NCBI Taxonomy" id="408172"/>
    <lineage>
        <taxon>unclassified sequences</taxon>
        <taxon>metagenomes</taxon>
        <taxon>ecological metagenomes</taxon>
    </lineage>
</organism>
<name>A0A382KTL9_9ZZZZ</name>